<dbReference type="AlphaFoldDB" id="A0A9P4J4D2"/>
<dbReference type="Proteomes" id="UP000799439">
    <property type="component" value="Unassembled WGS sequence"/>
</dbReference>
<dbReference type="Pfam" id="PF08639">
    <property type="entry name" value="Sld3_STD"/>
    <property type="match status" value="1"/>
</dbReference>
<name>A0A9P4J4D2_9PEZI</name>
<feature type="region of interest" description="Disordered" evidence="1">
    <location>
        <begin position="490"/>
        <end position="557"/>
    </location>
</feature>
<accession>A0A9P4J4D2</accession>
<feature type="region of interest" description="Disordered" evidence="1">
    <location>
        <begin position="699"/>
        <end position="729"/>
    </location>
</feature>
<evidence type="ECO:0000313" key="4">
    <source>
        <dbReference type="Proteomes" id="UP000799439"/>
    </source>
</evidence>
<dbReference type="OrthoDB" id="5395343at2759"/>
<dbReference type="GO" id="GO:0006270">
    <property type="term" value="P:DNA replication initiation"/>
    <property type="evidence" value="ECO:0007669"/>
    <property type="project" value="InterPro"/>
</dbReference>
<dbReference type="EMBL" id="ML996083">
    <property type="protein sequence ID" value="KAF2154584.1"/>
    <property type="molecule type" value="Genomic_DNA"/>
</dbReference>
<reference evidence="3" key="1">
    <citation type="journal article" date="2020" name="Stud. Mycol.">
        <title>101 Dothideomycetes genomes: a test case for predicting lifestyles and emergence of pathogens.</title>
        <authorList>
            <person name="Haridas S."/>
            <person name="Albert R."/>
            <person name="Binder M."/>
            <person name="Bloem J."/>
            <person name="Labutti K."/>
            <person name="Salamov A."/>
            <person name="Andreopoulos B."/>
            <person name="Baker S."/>
            <person name="Barry K."/>
            <person name="Bills G."/>
            <person name="Bluhm B."/>
            <person name="Cannon C."/>
            <person name="Castanera R."/>
            <person name="Culley D."/>
            <person name="Daum C."/>
            <person name="Ezra D."/>
            <person name="Gonzalez J."/>
            <person name="Henrissat B."/>
            <person name="Kuo A."/>
            <person name="Liang C."/>
            <person name="Lipzen A."/>
            <person name="Lutzoni F."/>
            <person name="Magnuson J."/>
            <person name="Mondo S."/>
            <person name="Nolan M."/>
            <person name="Ohm R."/>
            <person name="Pangilinan J."/>
            <person name="Park H.-J."/>
            <person name="Ramirez L."/>
            <person name="Alfaro M."/>
            <person name="Sun H."/>
            <person name="Tritt A."/>
            <person name="Yoshinaga Y."/>
            <person name="Zwiers L.-H."/>
            <person name="Turgeon B."/>
            <person name="Goodwin S."/>
            <person name="Spatafora J."/>
            <person name="Crous P."/>
            <person name="Grigoriev I."/>
        </authorList>
    </citation>
    <scope>NUCLEOTIDE SEQUENCE</scope>
    <source>
        <strain evidence="3">CBS 260.36</strain>
    </source>
</reference>
<dbReference type="Gene3D" id="1.20.58.2130">
    <property type="match status" value="1"/>
</dbReference>
<feature type="region of interest" description="Disordered" evidence="1">
    <location>
        <begin position="649"/>
        <end position="669"/>
    </location>
</feature>
<protein>
    <recommendedName>
        <fullName evidence="2">DNA replication regulator Sld3 C-terminal domain-containing protein</fullName>
    </recommendedName>
</protein>
<feature type="compositionally biased region" description="Polar residues" evidence="1">
    <location>
        <begin position="526"/>
        <end position="546"/>
    </location>
</feature>
<evidence type="ECO:0000256" key="1">
    <source>
        <dbReference type="SAM" id="MobiDB-lite"/>
    </source>
</evidence>
<dbReference type="PANTHER" id="PTHR28067">
    <property type="entry name" value="DNA REPLICATION REGULATOR SLD3"/>
    <property type="match status" value="1"/>
</dbReference>
<keyword evidence="4" id="KW-1185">Reference proteome</keyword>
<dbReference type="InterPro" id="IPR013948">
    <property type="entry name" value="DNA_replication_reg_Sld3_C"/>
</dbReference>
<comment type="caution">
    <text evidence="3">The sequence shown here is derived from an EMBL/GenBank/DDBJ whole genome shotgun (WGS) entry which is preliminary data.</text>
</comment>
<gene>
    <name evidence="3" type="ORF">K461DRAFT_311018</name>
</gene>
<evidence type="ECO:0000313" key="3">
    <source>
        <dbReference type="EMBL" id="KAF2154584.1"/>
    </source>
</evidence>
<sequence>MKDSYASLLLQSTAVQDIQSLTKKAEVPRKRKRHDQEGSSFQDGLIKISADSSSAAPGEVLRSLFVIQRAQLPLSFLDPSISLPKRFKATIRALEQPLDSPTVLIVQASDGILYAIEKIKDTHYVLCRLASHITLDTIRSLPKTIALSAQRANSVSASNWRDAAAIQELPYFKSQSARKAPRLSMAAAATASASEDAGRLIQNVAPENSIREQEKEDIGREAEPALAAEDHDEDPRIAFAAFIQQYLDILYKSRISVAYFAKAHLSRLRAVRSFSNEDGKRKLIEFLEGIILSSTSADKKYKKIWPEKLQDIGPGLSAEVLNNESKNAKRTKRTKPKLKPNKQGLLYDEEASFLHWWFHGDDSQLPNESLDQRFKRRSLFLRTREAFLQIIVMLEVLSLQASQTSSTTTTKQHSSTVKSKDHSLALELLLDKLSIWHSLEHGGLLGTSSDEKPDDAKKAPDQLRNFCVEVVIPFYMSRISEQASIVNKKLGGPTAPSPAGRRKSNPLDAARSVNPRRETGQRAQAEKQSQAKRSTATLSRSATDSQLIPGLKKEPSEVSFDSIPLATTANKSNVRRSNVLDKMKMRSREVDFDALSQAQEQRRKKQAEVDSKLKEAISALKKPNRALAGREMADVAEQRERMAQAREKALKSQKTRQRSAVQVDATPKHSRIRTDIAVTPQARRQSEQVVHASASTVAMIPSSGVRQRSAERDQQESSIPQTGHRERHQAVHLTPVRAIKFAMPAIQESGVKSVSFGQESGREVFETPVKATRPEETLVAGTPAQENPRAASDGNIYDALGWND</sequence>
<feature type="domain" description="DNA replication regulator Sld3 C-terminal" evidence="2">
    <location>
        <begin position="241"/>
        <end position="737"/>
    </location>
</feature>
<evidence type="ECO:0000259" key="2">
    <source>
        <dbReference type="Pfam" id="PF08639"/>
    </source>
</evidence>
<feature type="region of interest" description="Disordered" evidence="1">
    <location>
        <begin position="758"/>
        <end position="804"/>
    </location>
</feature>
<organism evidence="3 4">
    <name type="scientific">Myriangium duriaei CBS 260.36</name>
    <dbReference type="NCBI Taxonomy" id="1168546"/>
    <lineage>
        <taxon>Eukaryota</taxon>
        <taxon>Fungi</taxon>
        <taxon>Dikarya</taxon>
        <taxon>Ascomycota</taxon>
        <taxon>Pezizomycotina</taxon>
        <taxon>Dothideomycetes</taxon>
        <taxon>Dothideomycetidae</taxon>
        <taxon>Myriangiales</taxon>
        <taxon>Myriangiaceae</taxon>
        <taxon>Myriangium</taxon>
    </lineage>
</organism>
<dbReference type="GO" id="GO:0031261">
    <property type="term" value="C:DNA replication preinitiation complex"/>
    <property type="evidence" value="ECO:0007669"/>
    <property type="project" value="TreeGrafter"/>
</dbReference>
<proteinExistence type="predicted"/>
<dbReference type="InterPro" id="IPR042511">
    <property type="entry name" value="Sld3"/>
</dbReference>
<dbReference type="PANTHER" id="PTHR28067:SF1">
    <property type="entry name" value="DNA REPLICATION REGULATOR SLD3"/>
    <property type="match status" value="1"/>
</dbReference>